<sequence length="196" mass="23341">MNDHYDYDNFWKQKTLAKLQRFNLLYNHNYEWPTILSLYTIDDITVNLTILKTLMNEREQNYKLSPTKLLNSILERKLNKINLSKIVIQDQNLHENILITDLKTIEQETILHFQIVGNTSRMTSKSIYLTITDLPQQWQNIYQQKSTPINEQELLLTPITRTNRIIKIITKQQGCQGSRTEWPYIRNMEEISKNSP</sequence>
<dbReference type="OrthoDB" id="2487453at2759"/>
<accession>A0A8H3M9V1</accession>
<organism evidence="1 2">
    <name type="scientific">Rhizophagus clarus</name>
    <dbReference type="NCBI Taxonomy" id="94130"/>
    <lineage>
        <taxon>Eukaryota</taxon>
        <taxon>Fungi</taxon>
        <taxon>Fungi incertae sedis</taxon>
        <taxon>Mucoromycota</taxon>
        <taxon>Glomeromycotina</taxon>
        <taxon>Glomeromycetes</taxon>
        <taxon>Glomerales</taxon>
        <taxon>Glomeraceae</taxon>
        <taxon>Rhizophagus</taxon>
    </lineage>
</organism>
<proteinExistence type="predicted"/>
<reference evidence="1" key="1">
    <citation type="submission" date="2019-10" db="EMBL/GenBank/DDBJ databases">
        <title>Conservation and host-specific expression of non-tandemly repeated heterogenous ribosome RNA gene in arbuscular mycorrhizal fungi.</title>
        <authorList>
            <person name="Maeda T."/>
            <person name="Kobayashi Y."/>
            <person name="Nakagawa T."/>
            <person name="Ezawa T."/>
            <person name="Yamaguchi K."/>
            <person name="Bino T."/>
            <person name="Nishimoto Y."/>
            <person name="Shigenobu S."/>
            <person name="Kawaguchi M."/>
        </authorList>
    </citation>
    <scope>NUCLEOTIDE SEQUENCE</scope>
    <source>
        <strain evidence="1">HR1</strain>
    </source>
</reference>
<name>A0A8H3M9V1_9GLOM</name>
<dbReference type="EMBL" id="BLAL01000319">
    <property type="protein sequence ID" value="GET03329.1"/>
    <property type="molecule type" value="Genomic_DNA"/>
</dbReference>
<gene>
    <name evidence="1" type="ORF">RCL2_002967300</name>
</gene>
<evidence type="ECO:0000313" key="2">
    <source>
        <dbReference type="Proteomes" id="UP000615446"/>
    </source>
</evidence>
<comment type="caution">
    <text evidence="1">The sequence shown here is derived from an EMBL/GenBank/DDBJ whole genome shotgun (WGS) entry which is preliminary data.</text>
</comment>
<protein>
    <submittedName>
        <fullName evidence="1">Uncharacterized protein</fullName>
    </submittedName>
</protein>
<dbReference type="Proteomes" id="UP000615446">
    <property type="component" value="Unassembled WGS sequence"/>
</dbReference>
<dbReference type="AlphaFoldDB" id="A0A8H3M9V1"/>
<evidence type="ECO:0000313" key="1">
    <source>
        <dbReference type="EMBL" id="GET03329.1"/>
    </source>
</evidence>